<dbReference type="Proteomes" id="UP000663832">
    <property type="component" value="Unassembled WGS sequence"/>
</dbReference>
<dbReference type="InterPro" id="IPR020635">
    <property type="entry name" value="Tyr_kinase_cat_dom"/>
</dbReference>
<dbReference type="PROSITE" id="PS00109">
    <property type="entry name" value="PROTEIN_KINASE_TYR"/>
    <property type="match status" value="1"/>
</dbReference>
<evidence type="ECO:0000256" key="1">
    <source>
        <dbReference type="PROSITE-ProRule" id="PRU00023"/>
    </source>
</evidence>
<dbReference type="EMBL" id="CAJNOI010000137">
    <property type="protein sequence ID" value="CAF1115542.1"/>
    <property type="molecule type" value="Genomic_DNA"/>
</dbReference>
<evidence type="ECO:0000256" key="2">
    <source>
        <dbReference type="SAM" id="MobiDB-lite"/>
    </source>
</evidence>
<dbReference type="InterPro" id="IPR000719">
    <property type="entry name" value="Prot_kinase_dom"/>
</dbReference>
<reference evidence="4" key="1">
    <citation type="submission" date="2021-02" db="EMBL/GenBank/DDBJ databases">
        <authorList>
            <person name="Nowell W R."/>
        </authorList>
    </citation>
    <scope>NUCLEOTIDE SEQUENCE</scope>
</reference>
<name>A0A814Q5S8_9BILA</name>
<dbReference type="PRINTS" id="PR00109">
    <property type="entry name" value="TYRKINASE"/>
</dbReference>
<feature type="domain" description="Protein kinase" evidence="3">
    <location>
        <begin position="622"/>
        <end position="929"/>
    </location>
</feature>
<dbReference type="SMART" id="SM00248">
    <property type="entry name" value="ANK"/>
    <property type="match status" value="3"/>
</dbReference>
<dbReference type="PROSITE" id="PS50088">
    <property type="entry name" value="ANK_REPEAT"/>
    <property type="match status" value="2"/>
</dbReference>
<dbReference type="Gene3D" id="1.25.40.20">
    <property type="entry name" value="Ankyrin repeat-containing domain"/>
    <property type="match status" value="1"/>
</dbReference>
<organism evidence="4 7">
    <name type="scientific">Adineta steineri</name>
    <dbReference type="NCBI Taxonomy" id="433720"/>
    <lineage>
        <taxon>Eukaryota</taxon>
        <taxon>Metazoa</taxon>
        <taxon>Spiralia</taxon>
        <taxon>Gnathifera</taxon>
        <taxon>Rotifera</taxon>
        <taxon>Eurotatoria</taxon>
        <taxon>Bdelloidea</taxon>
        <taxon>Adinetida</taxon>
        <taxon>Adinetidae</taxon>
        <taxon>Adineta</taxon>
    </lineage>
</organism>
<dbReference type="PANTHER" id="PTHR24416">
    <property type="entry name" value="TYROSINE-PROTEIN KINASE RECEPTOR"/>
    <property type="match status" value="1"/>
</dbReference>
<dbReference type="InterPro" id="IPR036770">
    <property type="entry name" value="Ankyrin_rpt-contain_sf"/>
</dbReference>
<dbReference type="PROSITE" id="PS50011">
    <property type="entry name" value="PROTEIN_KINASE_DOM"/>
    <property type="match status" value="1"/>
</dbReference>
<dbReference type="Proteomes" id="UP000663877">
    <property type="component" value="Unassembled WGS sequence"/>
</dbReference>
<dbReference type="InterPro" id="IPR001245">
    <property type="entry name" value="Ser-Thr/Tyr_kinase_cat_dom"/>
</dbReference>
<dbReference type="SUPFAM" id="SSF56112">
    <property type="entry name" value="Protein kinase-like (PK-like)"/>
    <property type="match status" value="1"/>
</dbReference>
<dbReference type="InterPro" id="IPR008266">
    <property type="entry name" value="Tyr_kinase_AS"/>
</dbReference>
<feature type="region of interest" description="Disordered" evidence="2">
    <location>
        <begin position="1"/>
        <end position="45"/>
    </location>
</feature>
<dbReference type="EMBL" id="CAJNOM010000270">
    <property type="protein sequence ID" value="CAF1305209.1"/>
    <property type="molecule type" value="Genomic_DNA"/>
</dbReference>
<feature type="repeat" description="ANK" evidence="1">
    <location>
        <begin position="319"/>
        <end position="351"/>
    </location>
</feature>
<dbReference type="PROSITE" id="PS50297">
    <property type="entry name" value="ANK_REP_REGION"/>
    <property type="match status" value="2"/>
</dbReference>
<dbReference type="GO" id="GO:0005524">
    <property type="term" value="F:ATP binding"/>
    <property type="evidence" value="ECO:0007669"/>
    <property type="project" value="InterPro"/>
</dbReference>
<dbReference type="PANTHER" id="PTHR24416:SF617">
    <property type="entry name" value="RET ONCOGENE, ISOFORM A"/>
    <property type="match status" value="1"/>
</dbReference>
<dbReference type="InterPro" id="IPR050122">
    <property type="entry name" value="RTK"/>
</dbReference>
<accession>A0A814Q5S8</accession>
<dbReference type="InterPro" id="IPR002110">
    <property type="entry name" value="Ankyrin_rpt"/>
</dbReference>
<proteinExistence type="predicted"/>
<dbReference type="AlphaFoldDB" id="A0A814Q5S8"/>
<evidence type="ECO:0000313" key="5">
    <source>
        <dbReference type="EMBL" id="CAF1305209.1"/>
    </source>
</evidence>
<dbReference type="GO" id="GO:0043235">
    <property type="term" value="C:receptor complex"/>
    <property type="evidence" value="ECO:0007669"/>
    <property type="project" value="TreeGrafter"/>
</dbReference>
<dbReference type="GO" id="GO:0004714">
    <property type="term" value="F:transmembrane receptor protein tyrosine kinase activity"/>
    <property type="evidence" value="ECO:0007669"/>
    <property type="project" value="TreeGrafter"/>
</dbReference>
<evidence type="ECO:0000313" key="4">
    <source>
        <dbReference type="EMBL" id="CAF1115542.1"/>
    </source>
</evidence>
<feature type="repeat" description="ANK" evidence="1">
    <location>
        <begin position="286"/>
        <end position="318"/>
    </location>
</feature>
<gene>
    <name evidence="4" type="ORF">BJG266_LOCUS22153</name>
    <name evidence="5" type="ORF">QVE165_LOCUS31474</name>
</gene>
<protein>
    <recommendedName>
        <fullName evidence="3">Protein kinase domain-containing protein</fullName>
    </recommendedName>
</protein>
<comment type="caution">
    <text evidence="4">The sequence shown here is derived from an EMBL/GenBank/DDBJ whole genome shotgun (WGS) entry which is preliminary data.</text>
</comment>
<evidence type="ECO:0000259" key="3">
    <source>
        <dbReference type="PROSITE" id="PS50011"/>
    </source>
</evidence>
<evidence type="ECO:0000313" key="7">
    <source>
        <dbReference type="Proteomes" id="UP000663877"/>
    </source>
</evidence>
<dbReference type="Pfam" id="PF12796">
    <property type="entry name" value="Ank_2"/>
    <property type="match status" value="1"/>
</dbReference>
<keyword evidence="1" id="KW-0040">ANK repeat</keyword>
<dbReference type="Gene3D" id="1.10.510.10">
    <property type="entry name" value="Transferase(Phosphotransferase) domain 1"/>
    <property type="match status" value="1"/>
</dbReference>
<feature type="region of interest" description="Disordered" evidence="2">
    <location>
        <begin position="960"/>
        <end position="979"/>
    </location>
</feature>
<dbReference type="SMART" id="SM00219">
    <property type="entry name" value="TyrKc"/>
    <property type="match status" value="1"/>
</dbReference>
<keyword evidence="6" id="KW-1185">Reference proteome</keyword>
<evidence type="ECO:0000313" key="6">
    <source>
        <dbReference type="Proteomes" id="UP000663832"/>
    </source>
</evidence>
<dbReference type="GO" id="GO:0007169">
    <property type="term" value="P:cell surface receptor protein tyrosine kinase signaling pathway"/>
    <property type="evidence" value="ECO:0007669"/>
    <property type="project" value="TreeGrafter"/>
</dbReference>
<feature type="compositionally biased region" description="Low complexity" evidence="2">
    <location>
        <begin position="960"/>
        <end position="970"/>
    </location>
</feature>
<dbReference type="SUPFAM" id="SSF48403">
    <property type="entry name" value="Ankyrin repeat"/>
    <property type="match status" value="1"/>
</dbReference>
<sequence>MNSDLASDSTYSSTPTITKVRRTKRSNTEKRPRMSASIPTNPHILYKSPPYPKATRLIPALSCDSHSSFASNSTTKTQSTILNNVDSKKLRQHIEEQYKSLVNSEARYRYYIEDQSIIMHMDEQLKKATDGTYFIRPAESNEANSDIAYILHFVSHNEIARIPICYNKERRVYSFLSGYGIGSEVRREYTGVDLLIQHKQQNTFYELQYPFRICLYQSIHVLNGKCIPLPDEIRVLDRQNTILHELAAQGLTHYFNELIHISETVTHSLQKEALFIKNKINGRNKQGLTPLILAVQAKKYDFVEILLNNKADINITDGQGLSPLQHACRQANHKMLKKLIQRNADVHYFNRSQTIDDTYQSNLSAFHYLAMAKDAPTKNIKLCATDLIERGCPLMPLTKEGKSPFDIAHMYKNSTYECVKIFCNNYQFNNLMPIEVSSRNEAKSMLSDLACPNILGKLRLRLKQYDKKDCRRKNGLFLFYKTRKTRSQPNEEYGLCVHYNEQVFVYPITQKYTSSIIGLSKSSWETIFNYSLITDTVTDDHIQIIVFKTYEELIYSHTKYKGLLPTVLTDFVRKENGELITMEATELLLPTDPISNTSEYDSTDSEFETDVDSVDRINLSDIHSIKLLDENRHRLIWLAKVRSDDTTSFSIIIKDYLPKNEIDLYKQYRLNEFNHFPQYQSNQTNEEFSYEFNTRNSTDYKYESRLLLDQLKNHPFIVHTFICNYHPKNDLRIFMEYLPQGNLHAHLIQLKPESLDPLVNAYHWIYQLAQVMAYLTHQKIVHRDLAARNILLKNEKYIKLSDFGLSRFEGVKLDKNDCTVSPPWAAPECFDRQQSLSSLADVWSFGVVIWEIYSFGTKPYEKETNYKSNSNSQQLIRLLKQFLVEQGRRLSKPDRCSASMYDLMCHCWNGTISKRPSFEDIINDLNEMILMKDCLAPFTREERKIWKTAKEQYLSIYQSYQPSSSDDPPYTQVEDNENEDKCIITAH</sequence>
<dbReference type="GO" id="GO:0005886">
    <property type="term" value="C:plasma membrane"/>
    <property type="evidence" value="ECO:0007669"/>
    <property type="project" value="TreeGrafter"/>
</dbReference>
<dbReference type="InterPro" id="IPR011009">
    <property type="entry name" value="Kinase-like_dom_sf"/>
</dbReference>
<dbReference type="Pfam" id="PF07714">
    <property type="entry name" value="PK_Tyr_Ser-Thr"/>
    <property type="match status" value="1"/>
</dbReference>
<dbReference type="OrthoDB" id="1668230at2759"/>
<feature type="compositionally biased region" description="Polar residues" evidence="2">
    <location>
        <begin position="1"/>
        <end position="17"/>
    </location>
</feature>